<evidence type="ECO:0000256" key="1">
    <source>
        <dbReference type="ARBA" id="ARBA00009258"/>
    </source>
</evidence>
<dbReference type="Pfam" id="PF01728">
    <property type="entry name" value="FtsJ"/>
    <property type="match status" value="1"/>
</dbReference>
<evidence type="ECO:0000313" key="9">
    <source>
        <dbReference type="Proteomes" id="UP001358586"/>
    </source>
</evidence>
<dbReference type="InterPro" id="IPR015507">
    <property type="entry name" value="rRNA-MeTfrase_E"/>
</dbReference>
<reference evidence="8 9" key="1">
    <citation type="submission" date="2023-03" db="EMBL/GenBank/DDBJ databases">
        <title>WGS of Gossypium arboreum.</title>
        <authorList>
            <person name="Yu D."/>
        </authorList>
    </citation>
    <scope>NUCLEOTIDE SEQUENCE [LARGE SCALE GENOMIC DNA]</scope>
    <source>
        <tissue evidence="8">Leaf</tissue>
    </source>
</reference>
<dbReference type="PIRSF" id="PIRSF005461">
    <property type="entry name" value="23S_rRNA_mtase"/>
    <property type="match status" value="1"/>
</dbReference>
<evidence type="ECO:0000259" key="7">
    <source>
        <dbReference type="Pfam" id="PF01728"/>
    </source>
</evidence>
<keyword evidence="9" id="KW-1185">Reference proteome</keyword>
<evidence type="ECO:0000256" key="2">
    <source>
        <dbReference type="ARBA" id="ARBA00022552"/>
    </source>
</evidence>
<dbReference type="InterPro" id="IPR002877">
    <property type="entry name" value="RNA_MeTrfase_FtsJ_dom"/>
</dbReference>
<dbReference type="InterPro" id="IPR029063">
    <property type="entry name" value="SAM-dependent_MTases_sf"/>
</dbReference>
<name>A0ABR0Q825_GOSAR</name>
<dbReference type="PANTHER" id="PTHR10920">
    <property type="entry name" value="RIBOSOMAL RNA METHYLTRANSFERASE"/>
    <property type="match status" value="1"/>
</dbReference>
<evidence type="ECO:0000256" key="5">
    <source>
        <dbReference type="ARBA" id="ARBA00022691"/>
    </source>
</evidence>
<dbReference type="Proteomes" id="UP001358586">
    <property type="component" value="Chromosome 4"/>
</dbReference>
<dbReference type="PANTHER" id="PTHR10920:SF18">
    <property type="entry name" value="RRNA METHYLTRANSFERASE 2, MITOCHONDRIAL"/>
    <property type="match status" value="1"/>
</dbReference>
<proteinExistence type="inferred from homology"/>
<keyword evidence="3" id="KW-0489">Methyltransferase</keyword>
<sequence length="270" mass="29460">MSGGGAPDFFYREAQRLGYVARSAFKLLQIQNQYKLIKPGCSVLDLGCAPGAWLQVACQSLGPLKNGGAVVGIDVKKVKVPSLHCDARVQTISADVMKLSKPQVMELSPKKKGFSVILSDMCPSVSGISTRDAALSFELGVRALDLAVGRAMSVSNDNFQNEGVSCTCSPYDKGVLLSRGHLVIKLLESEDTKELSQICKPLFKKSTWLRPKATRSSSREIYLICQDLKSHSSMTYLGRLEAPITVRDLTLEGPKQQAKSIRKLSIHQTE</sequence>
<evidence type="ECO:0000256" key="6">
    <source>
        <dbReference type="ARBA" id="ARBA00041184"/>
    </source>
</evidence>
<comment type="caution">
    <text evidence="8">The sequence shown here is derived from an EMBL/GenBank/DDBJ whole genome shotgun (WGS) entry which is preliminary data.</text>
</comment>
<accession>A0ABR0Q825</accession>
<evidence type="ECO:0000313" key="8">
    <source>
        <dbReference type="EMBL" id="KAK5835480.1"/>
    </source>
</evidence>
<organism evidence="8 9">
    <name type="scientific">Gossypium arboreum</name>
    <name type="common">Tree cotton</name>
    <name type="synonym">Gossypium nanking</name>
    <dbReference type="NCBI Taxonomy" id="29729"/>
    <lineage>
        <taxon>Eukaryota</taxon>
        <taxon>Viridiplantae</taxon>
        <taxon>Streptophyta</taxon>
        <taxon>Embryophyta</taxon>
        <taxon>Tracheophyta</taxon>
        <taxon>Spermatophyta</taxon>
        <taxon>Magnoliopsida</taxon>
        <taxon>eudicotyledons</taxon>
        <taxon>Gunneridae</taxon>
        <taxon>Pentapetalae</taxon>
        <taxon>rosids</taxon>
        <taxon>malvids</taxon>
        <taxon>Malvales</taxon>
        <taxon>Malvaceae</taxon>
        <taxon>Malvoideae</taxon>
        <taxon>Gossypium</taxon>
    </lineage>
</organism>
<evidence type="ECO:0000256" key="3">
    <source>
        <dbReference type="ARBA" id="ARBA00022603"/>
    </source>
</evidence>
<dbReference type="SUPFAM" id="SSF53335">
    <property type="entry name" value="S-adenosyl-L-methionine-dependent methyltransferases"/>
    <property type="match status" value="1"/>
</dbReference>
<dbReference type="Gene3D" id="3.40.50.150">
    <property type="entry name" value="Vaccinia Virus protein VP39"/>
    <property type="match status" value="1"/>
</dbReference>
<protein>
    <recommendedName>
        <fullName evidence="6">rRNA methyltransferase 2, mitochondrial</fullName>
    </recommendedName>
</protein>
<keyword evidence="5" id="KW-0949">S-adenosyl-L-methionine</keyword>
<dbReference type="EMBL" id="JARKNE010000004">
    <property type="protein sequence ID" value="KAK5835480.1"/>
    <property type="molecule type" value="Genomic_DNA"/>
</dbReference>
<keyword evidence="2" id="KW-0698">rRNA processing</keyword>
<comment type="similarity">
    <text evidence="1">Belongs to the class I-like SAM-binding methyltransferase superfamily. RNA methyltransferase RlmE family.</text>
</comment>
<gene>
    <name evidence="8" type="ORF">PVK06_011169</name>
</gene>
<feature type="domain" description="Ribosomal RNA methyltransferase FtsJ" evidence="7">
    <location>
        <begin position="19"/>
        <end position="227"/>
    </location>
</feature>
<keyword evidence="4" id="KW-0808">Transferase</keyword>
<dbReference type="InterPro" id="IPR050082">
    <property type="entry name" value="RNA_methyltr_RlmE"/>
</dbReference>
<dbReference type="HAMAP" id="MF_01547">
    <property type="entry name" value="RNA_methyltr_E"/>
    <property type="match status" value="1"/>
</dbReference>
<evidence type="ECO:0000256" key="4">
    <source>
        <dbReference type="ARBA" id="ARBA00022679"/>
    </source>
</evidence>